<accession>A0A6N3AQE9</accession>
<organism evidence="2">
    <name type="scientific">Clostridium butyricum</name>
    <dbReference type="NCBI Taxonomy" id="1492"/>
    <lineage>
        <taxon>Bacteria</taxon>
        <taxon>Bacillati</taxon>
        <taxon>Bacillota</taxon>
        <taxon>Clostridia</taxon>
        <taxon>Eubacteriales</taxon>
        <taxon>Clostridiaceae</taxon>
        <taxon>Clostridium</taxon>
    </lineage>
</organism>
<dbReference type="RefSeq" id="WP_052709833.1">
    <property type="nucleotide sequence ID" value="NZ_CACRTU010000010.1"/>
</dbReference>
<reference evidence="2" key="1">
    <citation type="submission" date="2019-11" db="EMBL/GenBank/DDBJ databases">
        <authorList>
            <person name="Feng L."/>
        </authorList>
    </citation>
    <scope>NUCLEOTIDE SEQUENCE</scope>
    <source>
        <strain evidence="2">CButyricumLFYP62</strain>
    </source>
</reference>
<proteinExistence type="predicted"/>
<dbReference type="EMBL" id="CACRTU010000010">
    <property type="protein sequence ID" value="VYT94634.1"/>
    <property type="molecule type" value="Genomic_DNA"/>
</dbReference>
<dbReference type="AlphaFoldDB" id="A0A6N3AQE9"/>
<evidence type="ECO:0008006" key="3">
    <source>
        <dbReference type="Google" id="ProtNLM"/>
    </source>
</evidence>
<gene>
    <name evidence="2" type="ORF">CBLFYP62_01133</name>
</gene>
<sequence length="240" mass="27374">MADDKGRWEQFNIIIDMLDLDIKEKGLLLIIFRYVNYKKGYADPSRALIKKLTGISDNRTLDKLFDSLIEKGVLSRSSGKGTRSRYFIKVGGEITPSVNNVPSGEITPTVGGEITPTVGGEITPQKEKKRKRKENNKKEKDTGLDKIIDSYTQDKELINTIRDFLKMRKAIKKPMTDRALNIMLKKLSVFSENTETQIKILENSIENSWQGIFQLKENNMQRSISKSNVTTEGLKLRGWD</sequence>
<protein>
    <recommendedName>
        <fullName evidence="3">Helix-turn-helix domain-containing protein</fullName>
    </recommendedName>
</protein>
<name>A0A6N3AQE9_CLOBU</name>
<feature type="region of interest" description="Disordered" evidence="1">
    <location>
        <begin position="99"/>
        <end position="140"/>
    </location>
</feature>
<evidence type="ECO:0000313" key="2">
    <source>
        <dbReference type="EMBL" id="VYT94634.1"/>
    </source>
</evidence>
<evidence type="ECO:0000256" key="1">
    <source>
        <dbReference type="SAM" id="MobiDB-lite"/>
    </source>
</evidence>